<evidence type="ECO:0000256" key="4">
    <source>
        <dbReference type="ARBA" id="ARBA00023274"/>
    </source>
</evidence>
<dbReference type="InterPro" id="IPR016082">
    <property type="entry name" value="Ribosomal_uL30_ferredoxin-like"/>
</dbReference>
<keyword evidence="4 5" id="KW-0687">Ribonucleoprotein</keyword>
<dbReference type="Proteomes" id="UP001228690">
    <property type="component" value="Chromosome"/>
</dbReference>
<evidence type="ECO:0000313" key="7">
    <source>
        <dbReference type="EMBL" id="WGK68915.1"/>
    </source>
</evidence>
<keyword evidence="3 5" id="KW-0689">Ribosomal protein</keyword>
<dbReference type="InterPro" id="IPR005996">
    <property type="entry name" value="Ribosomal_uL30_bac-type"/>
</dbReference>
<keyword evidence="8" id="KW-1185">Reference proteome</keyword>
<organism evidence="7 8">
    <name type="scientific">Candidatus Haliotispira prima</name>
    <dbReference type="NCBI Taxonomy" id="3034016"/>
    <lineage>
        <taxon>Bacteria</taxon>
        <taxon>Pseudomonadati</taxon>
        <taxon>Spirochaetota</taxon>
        <taxon>Spirochaetia</taxon>
        <taxon>Spirochaetales</taxon>
        <taxon>Spirochaetaceae</taxon>
        <taxon>Candidatus Haliotispira</taxon>
    </lineage>
</organism>
<dbReference type="GO" id="GO:0005840">
    <property type="term" value="C:ribosome"/>
    <property type="evidence" value="ECO:0007669"/>
    <property type="project" value="UniProtKB-KW"/>
</dbReference>
<sequence length="59" mass="6501">MAQIEVTLKRSIIGQRPAVRKTAKALKLGKIGSSASFDRTPSIEGMVRVVRHLVDIKEL</sequence>
<gene>
    <name evidence="5 7" type="primary">rpmD</name>
    <name evidence="7" type="ORF">P0082_10575</name>
</gene>
<comment type="subunit">
    <text evidence="2 5">Part of the 50S ribosomal subunit.</text>
</comment>
<evidence type="ECO:0000259" key="6">
    <source>
        <dbReference type="Pfam" id="PF00327"/>
    </source>
</evidence>
<evidence type="ECO:0000256" key="5">
    <source>
        <dbReference type="HAMAP-Rule" id="MF_01371"/>
    </source>
</evidence>
<evidence type="ECO:0000256" key="1">
    <source>
        <dbReference type="ARBA" id="ARBA00007594"/>
    </source>
</evidence>
<dbReference type="Gene3D" id="3.30.1390.20">
    <property type="entry name" value="Ribosomal protein L30, ferredoxin-like fold domain"/>
    <property type="match status" value="1"/>
</dbReference>
<dbReference type="EMBL" id="CP123443">
    <property type="protein sequence ID" value="WGK68915.1"/>
    <property type="molecule type" value="Genomic_DNA"/>
</dbReference>
<feature type="domain" description="Large ribosomal subunit protein uL30-like ferredoxin-like fold" evidence="6">
    <location>
        <begin position="5"/>
        <end position="54"/>
    </location>
</feature>
<dbReference type="CDD" id="cd01658">
    <property type="entry name" value="Ribosomal_L30"/>
    <property type="match status" value="1"/>
</dbReference>
<evidence type="ECO:0000313" key="8">
    <source>
        <dbReference type="Proteomes" id="UP001228690"/>
    </source>
</evidence>
<evidence type="ECO:0000256" key="3">
    <source>
        <dbReference type="ARBA" id="ARBA00022980"/>
    </source>
</evidence>
<dbReference type="SUPFAM" id="SSF55129">
    <property type="entry name" value="Ribosomal protein L30p/L7e"/>
    <property type="match status" value="1"/>
</dbReference>
<accession>A0ABY8MFX9</accession>
<dbReference type="HAMAP" id="MF_01371_B">
    <property type="entry name" value="Ribosomal_uL30_B"/>
    <property type="match status" value="1"/>
</dbReference>
<comment type="similarity">
    <text evidence="1 5">Belongs to the universal ribosomal protein uL30 family.</text>
</comment>
<dbReference type="PIRSF" id="PIRSF002211">
    <property type="entry name" value="Ribosomal_L30_bac-type"/>
    <property type="match status" value="1"/>
</dbReference>
<dbReference type="RefSeq" id="WP_326927102.1">
    <property type="nucleotide sequence ID" value="NZ_CP123443.1"/>
</dbReference>
<protein>
    <recommendedName>
        <fullName evidence="5">Large ribosomal subunit protein uL30</fullName>
    </recommendedName>
</protein>
<dbReference type="Pfam" id="PF00327">
    <property type="entry name" value="Ribosomal_L30"/>
    <property type="match status" value="1"/>
</dbReference>
<dbReference type="InterPro" id="IPR036919">
    <property type="entry name" value="Ribo_uL30_ferredoxin-like_sf"/>
</dbReference>
<proteinExistence type="inferred from homology"/>
<reference evidence="7 8" key="1">
    <citation type="submission" date="2023-04" db="EMBL/GenBank/DDBJ databases">
        <title>Spirochaete genome identified in red abalone sample constitutes a novel genus.</title>
        <authorList>
            <person name="Sharma S.P."/>
            <person name="Purcell C.M."/>
            <person name="Hyde J.R."/>
            <person name="Severin A.J."/>
        </authorList>
    </citation>
    <scope>NUCLEOTIDE SEQUENCE [LARGE SCALE GENOMIC DNA]</scope>
    <source>
        <strain evidence="7 8">SP-2023</strain>
    </source>
</reference>
<evidence type="ECO:0000256" key="2">
    <source>
        <dbReference type="ARBA" id="ARBA00011838"/>
    </source>
</evidence>
<dbReference type="NCBIfam" id="TIGR01308">
    <property type="entry name" value="rpmD_bact"/>
    <property type="match status" value="1"/>
</dbReference>
<name>A0ABY8MFX9_9SPIO</name>